<protein>
    <submittedName>
        <fullName evidence="12">Retrovirus-related Pol polyprotein from transposon TNT 1-94</fullName>
    </submittedName>
</protein>
<evidence type="ECO:0000256" key="7">
    <source>
        <dbReference type="ARBA" id="ARBA00022918"/>
    </source>
</evidence>
<proteinExistence type="predicted"/>
<dbReference type="AlphaFoldDB" id="A0A6L2MXH7"/>
<evidence type="ECO:0000259" key="11">
    <source>
        <dbReference type="PROSITE" id="PS50994"/>
    </source>
</evidence>
<evidence type="ECO:0000256" key="6">
    <source>
        <dbReference type="ARBA" id="ARBA00022908"/>
    </source>
</evidence>
<keyword evidence="7" id="KW-0695">RNA-directed DNA polymerase</keyword>
<dbReference type="SUPFAM" id="SSF53098">
    <property type="entry name" value="Ribonuclease H-like"/>
    <property type="match status" value="1"/>
</dbReference>
<name>A0A6L2MXH7_TANCI</name>
<feature type="coiled-coil region" evidence="10">
    <location>
        <begin position="221"/>
        <end position="255"/>
    </location>
</feature>
<keyword evidence="5" id="KW-0460">Magnesium</keyword>
<keyword evidence="2" id="KW-0479">Metal-binding</keyword>
<dbReference type="Pfam" id="PF00665">
    <property type="entry name" value="rve"/>
    <property type="match status" value="1"/>
</dbReference>
<dbReference type="InterPro" id="IPR012337">
    <property type="entry name" value="RNaseH-like_sf"/>
</dbReference>
<dbReference type="GO" id="GO:0006310">
    <property type="term" value="P:DNA recombination"/>
    <property type="evidence" value="ECO:0007669"/>
    <property type="project" value="UniProtKB-KW"/>
</dbReference>
<dbReference type="GO" id="GO:0046872">
    <property type="term" value="F:metal ion binding"/>
    <property type="evidence" value="ECO:0007669"/>
    <property type="project" value="UniProtKB-KW"/>
</dbReference>
<evidence type="ECO:0000256" key="2">
    <source>
        <dbReference type="ARBA" id="ARBA00022723"/>
    </source>
</evidence>
<keyword evidence="8" id="KW-0548">Nucleotidyltransferase</keyword>
<dbReference type="InterPro" id="IPR036397">
    <property type="entry name" value="RNaseH_sf"/>
</dbReference>
<dbReference type="GO" id="GO:0016787">
    <property type="term" value="F:hydrolase activity"/>
    <property type="evidence" value="ECO:0007669"/>
    <property type="project" value="UniProtKB-KW"/>
</dbReference>
<evidence type="ECO:0000256" key="10">
    <source>
        <dbReference type="SAM" id="Coils"/>
    </source>
</evidence>
<dbReference type="InterPro" id="IPR001584">
    <property type="entry name" value="Integrase_cat-core"/>
</dbReference>
<dbReference type="GO" id="GO:0004519">
    <property type="term" value="F:endonuclease activity"/>
    <property type="evidence" value="ECO:0007669"/>
    <property type="project" value="UniProtKB-KW"/>
</dbReference>
<organism evidence="12">
    <name type="scientific">Tanacetum cinerariifolium</name>
    <name type="common">Dalmatian daisy</name>
    <name type="synonym">Chrysanthemum cinerariifolium</name>
    <dbReference type="NCBI Taxonomy" id="118510"/>
    <lineage>
        <taxon>Eukaryota</taxon>
        <taxon>Viridiplantae</taxon>
        <taxon>Streptophyta</taxon>
        <taxon>Embryophyta</taxon>
        <taxon>Tracheophyta</taxon>
        <taxon>Spermatophyta</taxon>
        <taxon>Magnoliopsida</taxon>
        <taxon>eudicotyledons</taxon>
        <taxon>Gunneridae</taxon>
        <taxon>Pentapetalae</taxon>
        <taxon>asterids</taxon>
        <taxon>campanulids</taxon>
        <taxon>Asterales</taxon>
        <taxon>Asteraceae</taxon>
        <taxon>Asteroideae</taxon>
        <taxon>Anthemideae</taxon>
        <taxon>Anthemidinae</taxon>
        <taxon>Tanacetum</taxon>
    </lineage>
</organism>
<keyword evidence="1" id="KW-0540">Nuclease</keyword>
<evidence type="ECO:0000256" key="9">
    <source>
        <dbReference type="ARBA" id="ARBA00023172"/>
    </source>
</evidence>
<gene>
    <name evidence="12" type="ORF">Tci_050528</name>
</gene>
<keyword evidence="8" id="KW-0808">Transferase</keyword>
<dbReference type="GO" id="GO:0003676">
    <property type="term" value="F:nucleic acid binding"/>
    <property type="evidence" value="ECO:0007669"/>
    <property type="project" value="InterPro"/>
</dbReference>
<keyword evidence="4" id="KW-0378">Hydrolase</keyword>
<dbReference type="InterPro" id="IPR025724">
    <property type="entry name" value="GAG-pre-integrase_dom"/>
</dbReference>
<keyword evidence="10" id="KW-0175">Coiled coil</keyword>
<dbReference type="PANTHER" id="PTHR42648">
    <property type="entry name" value="TRANSPOSASE, PUTATIVE-RELATED"/>
    <property type="match status" value="1"/>
</dbReference>
<evidence type="ECO:0000256" key="4">
    <source>
        <dbReference type="ARBA" id="ARBA00022801"/>
    </source>
</evidence>
<feature type="domain" description="Integrase catalytic" evidence="11">
    <location>
        <begin position="598"/>
        <end position="738"/>
    </location>
</feature>
<sequence>MRRVGKGFSGVETPLFEGIIVEQQVAEGNADEVHDEVVHVAGVVTEGVVSAADNVVPTAGRMIADIDQDDDVILKEAKDVVADIVKDGQDADIDESAHDHGRTAESQAQIYKIDLEHGNKVLSMQDEEESEPIELQEVVDVVTTSKIITERKQKEDKSVKRYQALKRKPQTKAQARKNMMVYLKKVAGFKMDYFKGMTYDDIRLIFEKHFDSNVAFLQKTKEQMNEEDNKTIKRLNESKEEKAAIKQKLDEDVKELKRYLQIVPNEDDDVYTEATPLAQKVHVVDYEIYNENNKPYFKIRRADGTHQLYISFLSILRNFDREDLEVLWQLIKERFATAKPKNFFDDFLVITLGAMFEKPDIHAQIWKNQRSVHGQAKVKSWKLLESYGVQITTFTTTQLILLVERSYPLTRFTLSQMLNNVRLEVEEESGVSLELLSYGVNAAMDFKGKHAKCLMLLVKDLVLSSQDDVIQIFYGTVRFGNDHVAAILGFGVLQWGNILITRVFFLRGLGTQPVLGNRTTNLYTINLHEMASASLICLMARSTSTKLWLWHQHLSHLNFDTINDLAKNDLVTGHPKFKYPKEHLCPSCEQGKRKRASHPPKPVPNSRQRLHLLHMDLCGPMRIASINGKRYVLVIVDDYSCYTWVQFLRSKDEAPDVIKSFLKRITVLLQSSVIIIRTDNGTKFKNQVLKEYFDSVGISHQVSSVRTPQQNRLVERRNRTLVEVARTMLVFSRAPLFL</sequence>
<dbReference type="Pfam" id="PF13976">
    <property type="entry name" value="gag_pre-integrs"/>
    <property type="match status" value="1"/>
</dbReference>
<dbReference type="Gene3D" id="3.30.420.10">
    <property type="entry name" value="Ribonuclease H-like superfamily/Ribonuclease H"/>
    <property type="match status" value="1"/>
</dbReference>
<dbReference type="PROSITE" id="PS50994">
    <property type="entry name" value="INTEGRASE"/>
    <property type="match status" value="1"/>
</dbReference>
<dbReference type="GO" id="GO:0015074">
    <property type="term" value="P:DNA integration"/>
    <property type="evidence" value="ECO:0007669"/>
    <property type="project" value="UniProtKB-KW"/>
</dbReference>
<comment type="caution">
    <text evidence="12">The sequence shown here is derived from an EMBL/GenBank/DDBJ whole genome shotgun (WGS) entry which is preliminary data.</text>
</comment>
<evidence type="ECO:0000256" key="3">
    <source>
        <dbReference type="ARBA" id="ARBA00022759"/>
    </source>
</evidence>
<dbReference type="EMBL" id="BKCJ010007697">
    <property type="protein sequence ID" value="GEU78550.1"/>
    <property type="molecule type" value="Genomic_DNA"/>
</dbReference>
<dbReference type="InterPro" id="IPR039537">
    <property type="entry name" value="Retrotran_Ty1/copia-like"/>
</dbReference>
<dbReference type="GO" id="GO:0003964">
    <property type="term" value="F:RNA-directed DNA polymerase activity"/>
    <property type="evidence" value="ECO:0007669"/>
    <property type="project" value="UniProtKB-KW"/>
</dbReference>
<keyword evidence="8" id="KW-0239">DNA-directed DNA polymerase</keyword>
<accession>A0A6L2MXH7</accession>
<evidence type="ECO:0000256" key="5">
    <source>
        <dbReference type="ARBA" id="ARBA00022842"/>
    </source>
</evidence>
<dbReference type="GO" id="GO:0003887">
    <property type="term" value="F:DNA-directed DNA polymerase activity"/>
    <property type="evidence" value="ECO:0007669"/>
    <property type="project" value="UniProtKB-KW"/>
</dbReference>
<evidence type="ECO:0000313" key="12">
    <source>
        <dbReference type="EMBL" id="GEU78550.1"/>
    </source>
</evidence>
<dbReference type="PANTHER" id="PTHR42648:SF11">
    <property type="entry name" value="TRANSPOSON TY4-P GAG-POL POLYPROTEIN"/>
    <property type="match status" value="1"/>
</dbReference>
<evidence type="ECO:0000256" key="8">
    <source>
        <dbReference type="ARBA" id="ARBA00022932"/>
    </source>
</evidence>
<keyword evidence="9" id="KW-0233">DNA recombination</keyword>
<keyword evidence="6" id="KW-0229">DNA integration</keyword>
<reference evidence="12" key="1">
    <citation type="journal article" date="2019" name="Sci. Rep.">
        <title>Draft genome of Tanacetum cinerariifolium, the natural source of mosquito coil.</title>
        <authorList>
            <person name="Yamashiro T."/>
            <person name="Shiraishi A."/>
            <person name="Satake H."/>
            <person name="Nakayama K."/>
        </authorList>
    </citation>
    <scope>NUCLEOTIDE SEQUENCE</scope>
</reference>
<evidence type="ECO:0000256" key="1">
    <source>
        <dbReference type="ARBA" id="ARBA00022722"/>
    </source>
</evidence>
<keyword evidence="3" id="KW-0255">Endonuclease</keyword>